<dbReference type="PANTHER" id="PTHR42718:SF46">
    <property type="entry name" value="BLR6921 PROTEIN"/>
    <property type="match status" value="1"/>
</dbReference>
<dbReference type="PROSITE" id="PS50850">
    <property type="entry name" value="MFS"/>
    <property type="match status" value="1"/>
</dbReference>
<feature type="transmembrane region" description="Helical" evidence="7">
    <location>
        <begin position="149"/>
        <end position="173"/>
    </location>
</feature>
<evidence type="ECO:0000256" key="4">
    <source>
        <dbReference type="ARBA" id="ARBA00022692"/>
    </source>
</evidence>
<gene>
    <name evidence="9" type="ORF">WG925_17975</name>
</gene>
<reference evidence="9 10" key="1">
    <citation type="submission" date="2024-03" db="EMBL/GenBank/DDBJ databases">
        <title>Draft genome sequence of Pseudonocardia carboxydivorans JCM 14827.</title>
        <authorList>
            <person name="Duangmal K."/>
        </authorList>
    </citation>
    <scope>NUCLEOTIDE SEQUENCE [LARGE SCALE GENOMIC DNA]</scope>
    <source>
        <strain evidence="9 10">JCM 14827</strain>
    </source>
</reference>
<evidence type="ECO:0000313" key="10">
    <source>
        <dbReference type="Proteomes" id="UP001367513"/>
    </source>
</evidence>
<sequence length="577" mass="60465">MLNKSGPADRYKWVALSNTTMGVLIVTINMSILLIALPDIFRGIGIDPLAPDNIDYLLWLIMGYLVVTAVLVVSFGRLGDMYGRTRMYNLGFAVFTVFSVLLAATWMQGDAGAVWLITMRVLQGVGGALLLANSTAILTDAFPVHQRGLALGINSVAAIAGSFLGLVVGGVLAPVNWHLVFLVSVPVGVFGTIWAYARLRDTGARRAARIDWWGNLTFAVGLVAVLMGITYGIQPYGDDVMGWTSPLVLGLILGGIAVLALFTWIERRVPEPMFHVSLFSIRAFTAGNIASLLAALGRGGLQFILIIWLQGIWLPEHGFPFETTPLWAGIYMVPLTIGFLVAGPVSGILSDRYGARAFATVGMLGAAATFLALLALPVDFDYRAFALLLALNGLAMGLFSSPNRAAIMNSLPAHQRGAGAGMTSTFQNAATVLSIGVFFSLLIAGLSTTLPTSLHDGLMAQGVPELAADRVAALPPVGILFAALLGYNPIATLLGPQVLGALAPAQSAYLTGREFFPQLISGPFADGLTFALGFAAVACLVAAVASALRGGKYHHVDGPVAADGDASGAARPAATRG</sequence>
<evidence type="ECO:0000256" key="2">
    <source>
        <dbReference type="ARBA" id="ARBA00022448"/>
    </source>
</evidence>
<keyword evidence="5 7" id="KW-1133">Transmembrane helix</keyword>
<feature type="domain" description="Major facilitator superfamily (MFS) profile" evidence="8">
    <location>
        <begin position="15"/>
        <end position="490"/>
    </location>
</feature>
<keyword evidence="4 7" id="KW-0812">Transmembrane</keyword>
<feature type="transmembrane region" description="Helical" evidence="7">
    <location>
        <begin position="286"/>
        <end position="309"/>
    </location>
</feature>
<dbReference type="InterPro" id="IPR011701">
    <property type="entry name" value="MFS"/>
</dbReference>
<dbReference type="Gene3D" id="1.20.1250.20">
    <property type="entry name" value="MFS general substrate transporter like domains"/>
    <property type="match status" value="2"/>
</dbReference>
<dbReference type="Pfam" id="PF07690">
    <property type="entry name" value="MFS_1"/>
    <property type="match status" value="1"/>
</dbReference>
<accession>A0ABU9AGT4</accession>
<evidence type="ECO:0000256" key="7">
    <source>
        <dbReference type="SAM" id="Phobius"/>
    </source>
</evidence>
<feature type="transmembrane region" description="Helical" evidence="7">
    <location>
        <begin position="211"/>
        <end position="233"/>
    </location>
</feature>
<feature type="transmembrane region" description="Helical" evidence="7">
    <location>
        <begin position="357"/>
        <end position="376"/>
    </location>
</feature>
<feature type="transmembrane region" description="Helical" evidence="7">
    <location>
        <begin position="382"/>
        <end position="399"/>
    </location>
</feature>
<comment type="subcellular location">
    <subcellularLocation>
        <location evidence="1">Cell membrane</location>
        <topology evidence="1">Multi-pass membrane protein</topology>
    </subcellularLocation>
</comment>
<evidence type="ECO:0000256" key="1">
    <source>
        <dbReference type="ARBA" id="ARBA00004651"/>
    </source>
</evidence>
<keyword evidence="2" id="KW-0813">Transport</keyword>
<dbReference type="CDD" id="cd17321">
    <property type="entry name" value="MFS_MMR_MDR_like"/>
    <property type="match status" value="1"/>
</dbReference>
<dbReference type="InterPro" id="IPR036259">
    <property type="entry name" value="MFS_trans_sf"/>
</dbReference>
<dbReference type="EMBL" id="JBBPIX010000009">
    <property type="protein sequence ID" value="MEK6465635.1"/>
    <property type="molecule type" value="Genomic_DNA"/>
</dbReference>
<evidence type="ECO:0000256" key="6">
    <source>
        <dbReference type="ARBA" id="ARBA00023136"/>
    </source>
</evidence>
<feature type="transmembrane region" description="Helical" evidence="7">
    <location>
        <begin position="56"/>
        <end position="75"/>
    </location>
</feature>
<dbReference type="InterPro" id="IPR020846">
    <property type="entry name" value="MFS_dom"/>
</dbReference>
<dbReference type="PANTHER" id="PTHR42718">
    <property type="entry name" value="MAJOR FACILITATOR SUPERFAMILY MULTIDRUG TRANSPORTER MFSC"/>
    <property type="match status" value="1"/>
</dbReference>
<dbReference type="RefSeq" id="WP_346104136.1">
    <property type="nucleotide sequence ID" value="NZ_BAAAOD010000030.1"/>
</dbReference>
<name>A0ABU9AGT4_PSEA5</name>
<feature type="transmembrane region" description="Helical" evidence="7">
    <location>
        <begin position="429"/>
        <end position="450"/>
    </location>
</feature>
<feature type="transmembrane region" description="Helical" evidence="7">
    <location>
        <begin position="527"/>
        <end position="548"/>
    </location>
</feature>
<evidence type="ECO:0000313" key="9">
    <source>
        <dbReference type="EMBL" id="MEK6465635.1"/>
    </source>
</evidence>
<keyword evidence="6 7" id="KW-0472">Membrane</keyword>
<keyword evidence="10" id="KW-1185">Reference proteome</keyword>
<dbReference type="Proteomes" id="UP001367513">
    <property type="component" value="Unassembled WGS sequence"/>
</dbReference>
<feature type="transmembrane region" description="Helical" evidence="7">
    <location>
        <begin position="12"/>
        <end position="36"/>
    </location>
</feature>
<protein>
    <submittedName>
        <fullName evidence="9">MFS transporter</fullName>
    </submittedName>
</protein>
<evidence type="ECO:0000256" key="3">
    <source>
        <dbReference type="ARBA" id="ARBA00022475"/>
    </source>
</evidence>
<feature type="transmembrane region" description="Helical" evidence="7">
    <location>
        <begin position="245"/>
        <end position="265"/>
    </location>
</feature>
<feature type="transmembrane region" description="Helical" evidence="7">
    <location>
        <begin position="179"/>
        <end position="199"/>
    </location>
</feature>
<feature type="transmembrane region" description="Helical" evidence="7">
    <location>
        <begin position="113"/>
        <end position="137"/>
    </location>
</feature>
<evidence type="ECO:0000259" key="8">
    <source>
        <dbReference type="PROSITE" id="PS50850"/>
    </source>
</evidence>
<feature type="transmembrane region" description="Helical" evidence="7">
    <location>
        <begin position="329"/>
        <end position="350"/>
    </location>
</feature>
<comment type="caution">
    <text evidence="9">The sequence shown here is derived from an EMBL/GenBank/DDBJ whole genome shotgun (WGS) entry which is preliminary data.</text>
</comment>
<keyword evidence="3" id="KW-1003">Cell membrane</keyword>
<evidence type="ECO:0000256" key="5">
    <source>
        <dbReference type="ARBA" id="ARBA00022989"/>
    </source>
</evidence>
<feature type="transmembrane region" description="Helical" evidence="7">
    <location>
        <begin position="87"/>
        <end position="107"/>
    </location>
</feature>
<dbReference type="SUPFAM" id="SSF103473">
    <property type="entry name" value="MFS general substrate transporter"/>
    <property type="match status" value="2"/>
</dbReference>
<proteinExistence type="predicted"/>
<organism evidence="9 10">
    <name type="scientific">Pseudonocardia alni subsp. carboxydivorans</name>
    <dbReference type="NCBI Taxonomy" id="415010"/>
    <lineage>
        <taxon>Bacteria</taxon>
        <taxon>Bacillati</taxon>
        <taxon>Actinomycetota</taxon>
        <taxon>Actinomycetes</taxon>
        <taxon>Pseudonocardiales</taxon>
        <taxon>Pseudonocardiaceae</taxon>
        <taxon>Pseudonocardia</taxon>
    </lineage>
</organism>